<dbReference type="EMBL" id="QYUQ01000002">
    <property type="protein sequence ID" value="RJG01244.1"/>
    <property type="molecule type" value="Genomic_DNA"/>
</dbReference>
<accession>A0A3A3FZZ8</accession>
<dbReference type="InterPro" id="IPR037522">
    <property type="entry name" value="HD_GYP_dom"/>
</dbReference>
<keyword evidence="3" id="KW-1185">Reference proteome</keyword>
<dbReference type="AlphaFoldDB" id="A0A3A3FZZ8"/>
<gene>
    <name evidence="2" type="ORF">D3878_06315</name>
</gene>
<dbReference type="PANTHER" id="PTHR43155">
    <property type="entry name" value="CYCLIC DI-GMP PHOSPHODIESTERASE PA4108-RELATED"/>
    <property type="match status" value="1"/>
</dbReference>
<name>A0A3A3FZZ8_9BURK</name>
<dbReference type="GO" id="GO:0008081">
    <property type="term" value="F:phosphoric diester hydrolase activity"/>
    <property type="evidence" value="ECO:0007669"/>
    <property type="project" value="UniProtKB-ARBA"/>
</dbReference>
<protein>
    <submittedName>
        <fullName evidence="2">HD domain-containing protein</fullName>
    </submittedName>
</protein>
<dbReference type="CDD" id="cd00077">
    <property type="entry name" value="HDc"/>
    <property type="match status" value="1"/>
</dbReference>
<dbReference type="Pfam" id="PF13487">
    <property type="entry name" value="HD_5"/>
    <property type="match status" value="1"/>
</dbReference>
<reference evidence="3" key="1">
    <citation type="submission" date="2018-09" db="EMBL/GenBank/DDBJ databases">
        <authorList>
            <person name="Zhu H."/>
        </authorList>
    </citation>
    <scope>NUCLEOTIDE SEQUENCE [LARGE SCALE GENOMIC DNA]</scope>
    <source>
        <strain evidence="3">K1S02-23</strain>
    </source>
</reference>
<comment type="caution">
    <text evidence="2">The sequence shown here is derived from an EMBL/GenBank/DDBJ whole genome shotgun (WGS) entry which is preliminary data.</text>
</comment>
<dbReference type="RefSeq" id="WP_119784694.1">
    <property type="nucleotide sequence ID" value="NZ_QYUQ01000002.1"/>
</dbReference>
<evidence type="ECO:0000313" key="3">
    <source>
        <dbReference type="Proteomes" id="UP000266327"/>
    </source>
</evidence>
<dbReference type="OrthoDB" id="9774747at2"/>
<proteinExistence type="predicted"/>
<dbReference type="Gene3D" id="1.10.3210.10">
    <property type="entry name" value="Hypothetical protein af1432"/>
    <property type="match status" value="1"/>
</dbReference>
<dbReference type="InterPro" id="IPR003607">
    <property type="entry name" value="HD/PDEase_dom"/>
</dbReference>
<dbReference type="PROSITE" id="PS51832">
    <property type="entry name" value="HD_GYP"/>
    <property type="match status" value="1"/>
</dbReference>
<evidence type="ECO:0000313" key="2">
    <source>
        <dbReference type="EMBL" id="RJG01244.1"/>
    </source>
</evidence>
<evidence type="ECO:0000259" key="1">
    <source>
        <dbReference type="PROSITE" id="PS51832"/>
    </source>
</evidence>
<sequence>MEKLRISMADLIIGQPLPWDVVDATGHLLLGKGHVLAHERQLDTLVERGLFIDARSAGRNSHVPAPAVEIPSALRTISLVNRRLEALLVNLPNETQAEAKLLEVATVLIRAASSEPDIALATILHNQQCGIYPVRHSIDTAIVALLVACALRKPAEELTLIAAAALTMNVAMLRLQEKLQHSDAPLSADESRLIHEHPQEGVRLLRQAGVTQDEWLSWILHHHENEDGSGYPLGKRGADIPDNAKLISLADRYCARVSMRNYRKALVPNAALRDILLAEKNNIDPSLATAFIRELGIYPTGTFVRLQNGEIGVVTGRGPSTTTPKVHVLIGPRGAPLAQAFKRDTDKQLYAIRDVLNDEQAGLRFTMQQLWGPAAAL</sequence>
<dbReference type="PANTHER" id="PTHR43155:SF2">
    <property type="entry name" value="CYCLIC DI-GMP PHOSPHODIESTERASE PA4108"/>
    <property type="match status" value="1"/>
</dbReference>
<dbReference type="SUPFAM" id="SSF109604">
    <property type="entry name" value="HD-domain/PDEase-like"/>
    <property type="match status" value="1"/>
</dbReference>
<organism evidence="2 3">
    <name type="scientific">Noviherbaspirillum sedimenti</name>
    <dbReference type="NCBI Taxonomy" id="2320865"/>
    <lineage>
        <taxon>Bacteria</taxon>
        <taxon>Pseudomonadati</taxon>
        <taxon>Pseudomonadota</taxon>
        <taxon>Betaproteobacteria</taxon>
        <taxon>Burkholderiales</taxon>
        <taxon>Oxalobacteraceae</taxon>
        <taxon>Noviherbaspirillum</taxon>
    </lineage>
</organism>
<dbReference type="Proteomes" id="UP000266327">
    <property type="component" value="Unassembled WGS sequence"/>
</dbReference>
<feature type="domain" description="HD-GYP" evidence="1">
    <location>
        <begin position="107"/>
        <end position="307"/>
    </location>
</feature>